<keyword evidence="8" id="KW-1185">Reference proteome</keyword>
<keyword evidence="3 4" id="KW-0408">Iron</keyword>
<accession>A0ABZ2HFV7</accession>
<evidence type="ECO:0000313" key="7">
    <source>
        <dbReference type="EMBL" id="WWR46123.1"/>
    </source>
</evidence>
<evidence type="ECO:0000313" key="8">
    <source>
        <dbReference type="Proteomes" id="UP001364156"/>
    </source>
</evidence>
<keyword evidence="1 4" id="KW-0349">Heme</keyword>
<sequence>MRQVCLSFCAGLVALFFGLAPMTALAEGEVRLSAPQSLVDSGLLKYVLPRFSLKTGVRLAIVGEGEAADLILAPDAEGPRVFTGPKATWRLRVANSDHAGAQRFADWLRSQVGQRTVTSFQVDGVAPYSLPSEGEVEVAAVSFDGDAVKGEDLSITHCGRCHAVNEATRINTIGSTPSFFALRAMKDWDTRFQSFYVLNPHPSFTQVAEVTPPFPTNRPSPIVPVEITLDDLEAILAYVQIVPPADLGAPVEHQ</sequence>
<evidence type="ECO:0000256" key="2">
    <source>
        <dbReference type="ARBA" id="ARBA00022723"/>
    </source>
</evidence>
<name>A0ABZ2HFV7_9RHOB</name>
<dbReference type="InterPro" id="IPR009056">
    <property type="entry name" value="Cyt_c-like_dom"/>
</dbReference>
<dbReference type="Gene3D" id="1.10.760.10">
    <property type="entry name" value="Cytochrome c-like domain"/>
    <property type="match status" value="1"/>
</dbReference>
<keyword evidence="2 4" id="KW-0479">Metal-binding</keyword>
<evidence type="ECO:0000256" key="4">
    <source>
        <dbReference type="PROSITE-ProRule" id="PRU00433"/>
    </source>
</evidence>
<dbReference type="EMBL" id="CP146069">
    <property type="protein sequence ID" value="WWR46123.1"/>
    <property type="molecule type" value="Genomic_DNA"/>
</dbReference>
<protein>
    <recommendedName>
        <fullName evidence="6">Cytochrome c domain-containing protein</fullName>
    </recommendedName>
</protein>
<feature type="domain" description="Cytochrome c" evidence="6">
    <location>
        <begin position="145"/>
        <end position="243"/>
    </location>
</feature>
<dbReference type="SUPFAM" id="SSF46626">
    <property type="entry name" value="Cytochrome c"/>
    <property type="match status" value="1"/>
</dbReference>
<dbReference type="Proteomes" id="UP001364156">
    <property type="component" value="Chromosome"/>
</dbReference>
<reference evidence="7 8" key="1">
    <citation type="submission" date="2023-10" db="EMBL/GenBank/DDBJ databases">
        <title>Roseovarius strain S88 nov., isolated from a marine algae.</title>
        <authorList>
            <person name="Lee M.W."/>
            <person name="Lee J.K."/>
            <person name="Kim J.M."/>
            <person name="Choi D.G."/>
            <person name="Baek J.H."/>
            <person name="Bayburt H."/>
            <person name="Jung J.J."/>
            <person name="Han D.M."/>
            <person name="Jeon C.O."/>
        </authorList>
    </citation>
    <scope>NUCLEOTIDE SEQUENCE [LARGE SCALE GENOMIC DNA]</scope>
    <source>
        <strain evidence="7 8">S88</strain>
    </source>
</reference>
<evidence type="ECO:0000259" key="6">
    <source>
        <dbReference type="PROSITE" id="PS51007"/>
    </source>
</evidence>
<evidence type="ECO:0000256" key="1">
    <source>
        <dbReference type="ARBA" id="ARBA00022617"/>
    </source>
</evidence>
<feature type="signal peptide" evidence="5">
    <location>
        <begin position="1"/>
        <end position="26"/>
    </location>
</feature>
<proteinExistence type="predicted"/>
<gene>
    <name evidence="7" type="ORF">RZ517_15320</name>
</gene>
<dbReference type="PROSITE" id="PS51007">
    <property type="entry name" value="CYTC"/>
    <property type="match status" value="1"/>
</dbReference>
<evidence type="ECO:0000256" key="5">
    <source>
        <dbReference type="SAM" id="SignalP"/>
    </source>
</evidence>
<feature type="chain" id="PRO_5045938587" description="Cytochrome c domain-containing protein" evidence="5">
    <location>
        <begin position="27"/>
        <end position="254"/>
    </location>
</feature>
<evidence type="ECO:0000256" key="3">
    <source>
        <dbReference type="ARBA" id="ARBA00023004"/>
    </source>
</evidence>
<dbReference type="InterPro" id="IPR036909">
    <property type="entry name" value="Cyt_c-like_dom_sf"/>
</dbReference>
<keyword evidence="5" id="KW-0732">Signal</keyword>
<organism evidence="7 8">
    <name type="scientific">Roseovarius phycicola</name>
    <dbReference type="NCBI Taxonomy" id="3080976"/>
    <lineage>
        <taxon>Bacteria</taxon>
        <taxon>Pseudomonadati</taxon>
        <taxon>Pseudomonadota</taxon>
        <taxon>Alphaproteobacteria</taxon>
        <taxon>Rhodobacterales</taxon>
        <taxon>Roseobacteraceae</taxon>
        <taxon>Roseovarius</taxon>
    </lineage>
</organism>